<gene>
    <name evidence="3" type="ORF">CHH67_24995</name>
</gene>
<sequence>MKEEWLQEASGGLSASELKNFKNSIAKLWAAPFSMKDFTNLVHEMTEAQKRRFQSLLNIKLKAPVNRPFPVDGFLQLVRMRLHKPNEKLHILQSIMLHIIPIYEEDLHKSDEEFLAMEHDKREQYGAWHYLWALRLYPKPSDRIAERLSELEQTLPPPAVTAASRAPSEPDQQERQPAADAKERQLLAQERERRIKAEQVIDGLNKTARLTEAKLQRMADAQDQLQRANQELEQQRLELLQRIEHERKRIAQLEYEQGQLNAEVKKLQAAIQDLEEREIRTAAAFVREKAALKQQIDLARSPSASADQLIAHLYDEALSLMNMLRQRAWPRQEQAEKRQDIAYMLDLAGRIETLFDPPEAPEAQPDKPNPTNHSSRPAVEDKFTDEAAISLDLGPLAPIHEESPSPSSDEKPKRSGTFYRKDHGGYVQLEDGGFFRVTESVVNAIGLEHEAEVECELQRRPDGSTYQHITILFQGDDAFAPMEQYLGYVELGERHTYYCVDIHNPDNRFPLHERDIEIQRPFDGDPCVFNVAADGEYARLSKLFSDQAELKNGREEAALRKRSTPDKRKKASKAVDPFLEGCKVAVIGGQAKWFESVVRETGAEFVHENGEHPERMFAELRKCHALFKLYTATSHEAIWSGVEIAKSNGIPHFMIEGSKSNLRKLLWDNRDLILSKAGS</sequence>
<evidence type="ECO:0008006" key="5">
    <source>
        <dbReference type="Google" id="ProtNLM"/>
    </source>
</evidence>
<evidence type="ECO:0000313" key="4">
    <source>
        <dbReference type="Proteomes" id="UP000215596"/>
    </source>
</evidence>
<feature type="region of interest" description="Disordered" evidence="2">
    <location>
        <begin position="356"/>
        <end position="378"/>
    </location>
</feature>
<feature type="region of interest" description="Disordered" evidence="2">
    <location>
        <begin position="152"/>
        <end position="183"/>
    </location>
</feature>
<proteinExistence type="predicted"/>
<feature type="region of interest" description="Disordered" evidence="2">
    <location>
        <begin position="396"/>
        <end position="421"/>
    </location>
</feature>
<dbReference type="Proteomes" id="UP000215596">
    <property type="component" value="Unassembled WGS sequence"/>
</dbReference>
<reference evidence="3 4" key="1">
    <citation type="submission" date="2017-07" db="EMBL/GenBank/DDBJ databases">
        <title>Isolation and whole genome analysis of endospore-forming bacteria from heroin.</title>
        <authorList>
            <person name="Kalinowski J."/>
            <person name="Ahrens B."/>
            <person name="Al-Dilaimi A."/>
            <person name="Winkler A."/>
            <person name="Wibberg D."/>
            <person name="Schleenbecker U."/>
            <person name="Ruckert C."/>
            <person name="Wolfel R."/>
            <person name="Grass G."/>
        </authorList>
    </citation>
    <scope>NUCLEOTIDE SEQUENCE [LARGE SCALE GENOMIC DNA]</scope>
    <source>
        <strain evidence="3 4">7537-G1</strain>
    </source>
</reference>
<comment type="caution">
    <text evidence="3">The sequence shown here is derived from an EMBL/GenBank/DDBJ whole genome shotgun (WGS) entry which is preliminary data.</text>
</comment>
<evidence type="ECO:0000256" key="2">
    <source>
        <dbReference type="SAM" id="MobiDB-lite"/>
    </source>
</evidence>
<protein>
    <recommendedName>
        <fullName evidence="5">DUF2325 domain-containing protein</fullName>
    </recommendedName>
</protein>
<evidence type="ECO:0000313" key="3">
    <source>
        <dbReference type="EMBL" id="PAD71296.1"/>
    </source>
</evidence>
<dbReference type="AlphaFoldDB" id="A0A268EDU3"/>
<dbReference type="OrthoDB" id="2676074at2"/>
<dbReference type="RefSeq" id="WP_095268086.1">
    <property type="nucleotide sequence ID" value="NZ_NPBY01000111.1"/>
</dbReference>
<accession>A0A268EDU3</accession>
<name>A0A268EDU3_9BACL</name>
<organism evidence="3 4">
    <name type="scientific">Paenibacillus campinasensis</name>
    <dbReference type="NCBI Taxonomy" id="66347"/>
    <lineage>
        <taxon>Bacteria</taxon>
        <taxon>Bacillati</taxon>
        <taxon>Bacillota</taxon>
        <taxon>Bacilli</taxon>
        <taxon>Bacillales</taxon>
        <taxon>Paenibacillaceae</taxon>
        <taxon>Paenibacillus</taxon>
    </lineage>
</organism>
<keyword evidence="1" id="KW-0175">Coiled coil</keyword>
<feature type="coiled-coil region" evidence="1">
    <location>
        <begin position="187"/>
        <end position="284"/>
    </location>
</feature>
<dbReference type="EMBL" id="NPBY01000111">
    <property type="protein sequence ID" value="PAD71296.1"/>
    <property type="molecule type" value="Genomic_DNA"/>
</dbReference>
<evidence type="ECO:0000256" key="1">
    <source>
        <dbReference type="SAM" id="Coils"/>
    </source>
</evidence>
<feature type="compositionally biased region" description="Basic and acidic residues" evidence="2">
    <location>
        <begin position="399"/>
        <end position="421"/>
    </location>
</feature>